<keyword evidence="8" id="KW-1185">Reference proteome</keyword>
<keyword evidence="5" id="KW-0560">Oxidoreductase</keyword>
<evidence type="ECO:0000256" key="5">
    <source>
        <dbReference type="ARBA" id="ARBA00023002"/>
    </source>
</evidence>
<keyword evidence="4" id="KW-0521">NADP</keyword>
<reference evidence="7 8" key="1">
    <citation type="submission" date="2016-03" db="EMBL/GenBank/DDBJ databases">
        <title>EvidentialGene: Evidence-directed Construction of Genes on Genomes.</title>
        <authorList>
            <person name="Gilbert D.G."/>
            <person name="Choi J.-H."/>
            <person name="Mockaitis K."/>
            <person name="Colbourne J."/>
            <person name="Pfrender M."/>
        </authorList>
    </citation>
    <scope>NUCLEOTIDE SEQUENCE [LARGE SCALE GENOMIC DNA]</scope>
    <source>
        <strain evidence="7 8">Xinb3</strain>
        <tissue evidence="7">Complete organism</tissue>
    </source>
</reference>
<dbReference type="GO" id="GO:0046654">
    <property type="term" value="P:tetrahydrofolate biosynthetic process"/>
    <property type="evidence" value="ECO:0007669"/>
    <property type="project" value="InterPro"/>
</dbReference>
<comment type="caution">
    <text evidence="7">The sequence shown here is derived from an EMBL/GenBank/DDBJ whole genome shotgun (WGS) entry which is preliminary data.</text>
</comment>
<gene>
    <name evidence="7" type="ORF">APZ42_014309</name>
</gene>
<dbReference type="GO" id="GO:0046452">
    <property type="term" value="P:dihydrofolate metabolic process"/>
    <property type="evidence" value="ECO:0007669"/>
    <property type="project" value="TreeGrafter"/>
</dbReference>
<evidence type="ECO:0000256" key="2">
    <source>
        <dbReference type="ARBA" id="ARBA00012856"/>
    </source>
</evidence>
<dbReference type="InterPro" id="IPR024072">
    <property type="entry name" value="DHFR-like_dom_sf"/>
</dbReference>
<dbReference type="CDD" id="cd00209">
    <property type="entry name" value="DHFR"/>
    <property type="match status" value="1"/>
</dbReference>
<dbReference type="Pfam" id="PF00186">
    <property type="entry name" value="DHFR_1"/>
    <property type="match status" value="1"/>
</dbReference>
<dbReference type="OrthoDB" id="4664297at2759"/>
<dbReference type="InterPro" id="IPR012259">
    <property type="entry name" value="DHFR"/>
</dbReference>
<sequence length="201" mass="23323">MKFPRLELMVAADTNLGIGKENKMAWHLPTEFSYYRRMTTSPAPGSNGKVHASIFATKTWQSIPQEMKPWGNTICFILSRSMTAKDVQGYSDVYIHSSIEDIIAHIRLPEMRKRIDRVWMHGGAFGYQEALRSKHFYRIYHTKIHAEFQCDVFFPRYDENRLKLVHDPDVPQGIQVDHGISYQVHVYETTGACPLIEDFAR</sequence>
<dbReference type="Gene3D" id="3.40.430.10">
    <property type="entry name" value="Dihydrofolate Reductase, subunit A"/>
    <property type="match status" value="1"/>
</dbReference>
<dbReference type="PROSITE" id="PS51330">
    <property type="entry name" value="DHFR_2"/>
    <property type="match status" value="1"/>
</dbReference>
<dbReference type="EC" id="1.5.1.3" evidence="2"/>
<dbReference type="STRING" id="35525.A0A0P5ZZH2"/>
<dbReference type="InterPro" id="IPR001796">
    <property type="entry name" value="DHFR_dom"/>
</dbReference>
<dbReference type="EMBL" id="LRGB01000389">
    <property type="protein sequence ID" value="KZS19396.1"/>
    <property type="molecule type" value="Genomic_DNA"/>
</dbReference>
<organism evidence="7 8">
    <name type="scientific">Daphnia magna</name>
    <dbReference type="NCBI Taxonomy" id="35525"/>
    <lineage>
        <taxon>Eukaryota</taxon>
        <taxon>Metazoa</taxon>
        <taxon>Ecdysozoa</taxon>
        <taxon>Arthropoda</taxon>
        <taxon>Crustacea</taxon>
        <taxon>Branchiopoda</taxon>
        <taxon>Diplostraca</taxon>
        <taxon>Cladocera</taxon>
        <taxon>Anomopoda</taxon>
        <taxon>Daphniidae</taxon>
        <taxon>Daphnia</taxon>
    </lineage>
</organism>
<evidence type="ECO:0000256" key="3">
    <source>
        <dbReference type="ARBA" id="ARBA00022563"/>
    </source>
</evidence>
<protein>
    <recommendedName>
        <fullName evidence="2">dihydrofolate reductase</fullName>
        <ecNumber evidence="2">1.5.1.3</ecNumber>
    </recommendedName>
</protein>
<evidence type="ECO:0000256" key="1">
    <source>
        <dbReference type="ARBA" id="ARBA00004903"/>
    </source>
</evidence>
<comment type="catalytic activity">
    <reaction evidence="6">
        <text>(6S)-5,6,7,8-tetrahydrofolate + NADP(+) = 7,8-dihydrofolate + NADPH + H(+)</text>
        <dbReference type="Rhea" id="RHEA:15009"/>
        <dbReference type="ChEBI" id="CHEBI:15378"/>
        <dbReference type="ChEBI" id="CHEBI:57451"/>
        <dbReference type="ChEBI" id="CHEBI:57453"/>
        <dbReference type="ChEBI" id="CHEBI:57783"/>
        <dbReference type="ChEBI" id="CHEBI:58349"/>
        <dbReference type="EC" id="1.5.1.3"/>
    </reaction>
</comment>
<evidence type="ECO:0000256" key="4">
    <source>
        <dbReference type="ARBA" id="ARBA00022857"/>
    </source>
</evidence>
<dbReference type="GO" id="GO:0050661">
    <property type="term" value="F:NADP binding"/>
    <property type="evidence" value="ECO:0007669"/>
    <property type="project" value="InterPro"/>
</dbReference>
<dbReference type="GO" id="GO:0005739">
    <property type="term" value="C:mitochondrion"/>
    <property type="evidence" value="ECO:0007669"/>
    <property type="project" value="TreeGrafter"/>
</dbReference>
<dbReference type="AlphaFoldDB" id="A0A0P5ZZH2"/>
<dbReference type="PANTHER" id="PTHR48069:SF3">
    <property type="entry name" value="DIHYDROFOLATE REDUCTASE"/>
    <property type="match status" value="1"/>
</dbReference>
<evidence type="ECO:0000313" key="7">
    <source>
        <dbReference type="EMBL" id="KZS19396.1"/>
    </source>
</evidence>
<dbReference type="GO" id="GO:0004146">
    <property type="term" value="F:dihydrofolate reductase activity"/>
    <property type="evidence" value="ECO:0007669"/>
    <property type="project" value="UniProtKB-EC"/>
</dbReference>
<evidence type="ECO:0000256" key="6">
    <source>
        <dbReference type="ARBA" id="ARBA00048873"/>
    </source>
</evidence>
<dbReference type="PRINTS" id="PR00070">
    <property type="entry name" value="DHFR"/>
</dbReference>
<name>A0A0P5ZZH2_9CRUS</name>
<comment type="pathway">
    <text evidence="1">Cofactor biosynthesis; tetrahydrofolate biosynthesis; 5,6,7,8-tetrahydrofolate from 7,8-dihydrofolate: step 1/1.</text>
</comment>
<keyword evidence="3" id="KW-0554">One-carbon metabolism</keyword>
<evidence type="ECO:0000313" key="8">
    <source>
        <dbReference type="Proteomes" id="UP000076858"/>
    </source>
</evidence>
<dbReference type="GO" id="GO:0046655">
    <property type="term" value="P:folic acid metabolic process"/>
    <property type="evidence" value="ECO:0007669"/>
    <property type="project" value="TreeGrafter"/>
</dbReference>
<proteinExistence type="predicted"/>
<dbReference type="Proteomes" id="UP000076858">
    <property type="component" value="Unassembled WGS sequence"/>
</dbReference>
<dbReference type="PANTHER" id="PTHR48069">
    <property type="entry name" value="DIHYDROFOLATE REDUCTASE"/>
    <property type="match status" value="1"/>
</dbReference>
<accession>A0A0P5ZZH2</accession>
<dbReference type="SUPFAM" id="SSF53597">
    <property type="entry name" value="Dihydrofolate reductase-like"/>
    <property type="match status" value="1"/>
</dbReference>
<dbReference type="GO" id="GO:0006730">
    <property type="term" value="P:one-carbon metabolic process"/>
    <property type="evidence" value="ECO:0007669"/>
    <property type="project" value="UniProtKB-KW"/>
</dbReference>